<organism evidence="5 6">
    <name type="scientific">Cloeon dipterum</name>
    <dbReference type="NCBI Taxonomy" id="197152"/>
    <lineage>
        <taxon>Eukaryota</taxon>
        <taxon>Metazoa</taxon>
        <taxon>Ecdysozoa</taxon>
        <taxon>Arthropoda</taxon>
        <taxon>Hexapoda</taxon>
        <taxon>Insecta</taxon>
        <taxon>Pterygota</taxon>
        <taxon>Palaeoptera</taxon>
        <taxon>Ephemeroptera</taxon>
        <taxon>Pisciforma</taxon>
        <taxon>Baetidae</taxon>
        <taxon>Cloeon</taxon>
    </lineage>
</organism>
<dbReference type="InterPro" id="IPR013083">
    <property type="entry name" value="Znf_RING/FYVE/PHD"/>
</dbReference>
<evidence type="ECO:0000256" key="1">
    <source>
        <dbReference type="ARBA" id="ARBA00022771"/>
    </source>
</evidence>
<dbReference type="PROSITE" id="PS50089">
    <property type="entry name" value="ZF_RING_2"/>
    <property type="match status" value="1"/>
</dbReference>
<protein>
    <recommendedName>
        <fullName evidence="4">RING-type domain-containing protein</fullName>
    </recommendedName>
</protein>
<evidence type="ECO:0000259" key="4">
    <source>
        <dbReference type="PROSITE" id="PS50089"/>
    </source>
</evidence>
<keyword evidence="6" id="KW-1185">Reference proteome</keyword>
<dbReference type="Pfam" id="PF13920">
    <property type="entry name" value="zf-C3HC4_3"/>
    <property type="match status" value="1"/>
</dbReference>
<evidence type="ECO:0000256" key="3">
    <source>
        <dbReference type="PROSITE-ProRule" id="PRU00175"/>
    </source>
</evidence>
<keyword evidence="1 3" id="KW-0863">Zinc-finger</keyword>
<dbReference type="Gene3D" id="3.30.40.10">
    <property type="entry name" value="Zinc/RING finger domain, C3HC4 (zinc finger)"/>
    <property type="match status" value="1"/>
</dbReference>
<dbReference type="Proteomes" id="UP000494165">
    <property type="component" value="Unassembled WGS sequence"/>
</dbReference>
<comment type="caution">
    <text evidence="5">The sequence shown here is derived from an EMBL/GenBank/DDBJ whole genome shotgun (WGS) entry which is preliminary data.</text>
</comment>
<sequence length="144" mass="16593">MENFRTEGLSERAKQVLLSHSLNTATLMTLNKKELAKALRLNHVRCKSCWSKFTVAQRLRSFIRERQIADEHDVADQEPAAGRKCMVCQELEATFAFSLCMHVGVCEECMRTMVDMERGGPVRCPFCRAHHFEEDIKRLFFVGP</sequence>
<dbReference type="EMBL" id="CADEPI010000048">
    <property type="protein sequence ID" value="CAB3369780.1"/>
    <property type="molecule type" value="Genomic_DNA"/>
</dbReference>
<feature type="domain" description="RING-type" evidence="4">
    <location>
        <begin position="85"/>
        <end position="128"/>
    </location>
</feature>
<keyword evidence="2" id="KW-0862">Zinc</keyword>
<proteinExistence type="predicted"/>
<dbReference type="InterPro" id="IPR001841">
    <property type="entry name" value="Znf_RING"/>
</dbReference>
<name>A0A8S1CLH0_9INSE</name>
<evidence type="ECO:0000256" key="2">
    <source>
        <dbReference type="ARBA" id="ARBA00022833"/>
    </source>
</evidence>
<dbReference type="AlphaFoldDB" id="A0A8S1CLH0"/>
<gene>
    <name evidence="5" type="ORF">CLODIP_2_CD14067</name>
</gene>
<accession>A0A8S1CLH0</accession>
<evidence type="ECO:0000313" key="6">
    <source>
        <dbReference type="Proteomes" id="UP000494165"/>
    </source>
</evidence>
<evidence type="ECO:0000313" key="5">
    <source>
        <dbReference type="EMBL" id="CAB3369780.1"/>
    </source>
</evidence>
<dbReference type="SUPFAM" id="SSF57850">
    <property type="entry name" value="RING/U-box"/>
    <property type="match status" value="1"/>
</dbReference>
<dbReference type="GO" id="GO:0008270">
    <property type="term" value="F:zinc ion binding"/>
    <property type="evidence" value="ECO:0007669"/>
    <property type="project" value="UniProtKB-KW"/>
</dbReference>
<reference evidence="5 6" key="1">
    <citation type="submission" date="2020-04" db="EMBL/GenBank/DDBJ databases">
        <authorList>
            <person name="Alioto T."/>
            <person name="Alioto T."/>
            <person name="Gomez Garrido J."/>
        </authorList>
    </citation>
    <scope>NUCLEOTIDE SEQUENCE [LARGE SCALE GENOMIC DNA]</scope>
</reference>
<keyword evidence="1 3" id="KW-0479">Metal-binding</keyword>